<dbReference type="SUPFAM" id="SSF53474">
    <property type="entry name" value="alpha/beta-Hydrolases"/>
    <property type="match status" value="1"/>
</dbReference>
<dbReference type="InterPro" id="IPR000801">
    <property type="entry name" value="Esterase-like"/>
</dbReference>
<dbReference type="AlphaFoldDB" id="A0AB33IYZ7"/>
<accession>A0AB33IYZ7</accession>
<evidence type="ECO:0000313" key="1">
    <source>
        <dbReference type="EMBL" id="BFO73238.1"/>
    </source>
</evidence>
<sequence length="233" mass="26389">MEKKEIQIHNCCCRVYGRGNVKYVLVQPVDEHDLEALDGEVDRIVEAVGNHFLLVAYPIEEWMTELSPWSAPPVFGRQPFGDGATNTLRTLTEKVIPTLQQQFMLDVSPLYIIGGYSLAGLFALWVGYESKQFQAVVAASPSVWFLQWMDFAESHLSNAKAVYLSLGDREEHTRNRQMALVGDCVRRQYELYQRQTGLSSILEWNSGNHFQQSGERTAKGFIWALKQLSAAQG</sequence>
<evidence type="ECO:0008006" key="2">
    <source>
        <dbReference type="Google" id="ProtNLM"/>
    </source>
</evidence>
<organism evidence="1">
    <name type="scientific">Prevotella sp. GTC17254</name>
    <dbReference type="NCBI Taxonomy" id="3236794"/>
    <lineage>
        <taxon>Bacteria</taxon>
        <taxon>Pseudomonadati</taxon>
        <taxon>Bacteroidota</taxon>
        <taxon>Bacteroidia</taxon>
        <taxon>Bacteroidales</taxon>
        <taxon>Prevotellaceae</taxon>
        <taxon>Prevotella</taxon>
    </lineage>
</organism>
<dbReference type="EMBL" id="AP035786">
    <property type="protein sequence ID" value="BFO73238.1"/>
    <property type="molecule type" value="Genomic_DNA"/>
</dbReference>
<protein>
    <recommendedName>
        <fullName evidence="2">Esterase</fullName>
    </recommendedName>
</protein>
<dbReference type="Gene3D" id="3.40.50.1820">
    <property type="entry name" value="alpha/beta hydrolase"/>
    <property type="match status" value="1"/>
</dbReference>
<name>A0AB33IYZ7_9BACT</name>
<proteinExistence type="predicted"/>
<reference evidence="1" key="1">
    <citation type="submission" date="2024-07" db="EMBL/GenBank/DDBJ databases">
        <title>Complete genome sequence of Prevotella sp. YM-2024 GTC17254.</title>
        <authorList>
            <person name="Hayashi M."/>
            <person name="Muto Y."/>
            <person name="Tanaka K."/>
            <person name="Niwa H."/>
        </authorList>
    </citation>
    <scope>NUCLEOTIDE SEQUENCE</scope>
    <source>
        <strain evidence="1">GTC17254</strain>
    </source>
</reference>
<dbReference type="InterPro" id="IPR029058">
    <property type="entry name" value="AB_hydrolase_fold"/>
</dbReference>
<gene>
    <name evidence="1" type="ORF">GTC17254_08350</name>
</gene>
<dbReference type="Pfam" id="PF00756">
    <property type="entry name" value="Esterase"/>
    <property type="match status" value="1"/>
</dbReference>